<feature type="site" description="Histone H3K4me3 binding" evidence="8">
    <location>
        <position position="361"/>
    </location>
</feature>
<evidence type="ECO:0000313" key="14">
    <source>
        <dbReference type="EMBL" id="CDO95438.1"/>
    </source>
</evidence>
<keyword evidence="15" id="KW-1185">Reference proteome</keyword>
<keyword evidence="7 11" id="KW-0539">Nucleus</keyword>
<dbReference type="CDD" id="cd17016">
    <property type="entry name" value="ING_Pho23p_like"/>
    <property type="match status" value="1"/>
</dbReference>
<dbReference type="PROSITE" id="PS01359">
    <property type="entry name" value="ZF_PHD_1"/>
    <property type="match status" value="1"/>
</dbReference>
<protein>
    <recommendedName>
        <fullName evidence="11">Chromatin modification-related protein</fullName>
    </recommendedName>
</protein>
<feature type="region of interest" description="Disordered" evidence="12">
    <location>
        <begin position="140"/>
        <end position="232"/>
    </location>
</feature>
<dbReference type="Gene3D" id="3.30.40.10">
    <property type="entry name" value="Zinc/RING finger domain, C3HC4 (zinc finger)"/>
    <property type="match status" value="1"/>
</dbReference>
<evidence type="ECO:0000256" key="8">
    <source>
        <dbReference type="PIRSR" id="PIRSR628651-50"/>
    </source>
</evidence>
<dbReference type="GO" id="GO:0008270">
    <property type="term" value="F:zinc ion binding"/>
    <property type="evidence" value="ECO:0007669"/>
    <property type="project" value="UniProtKB-KW"/>
</dbReference>
<reference evidence="14 15" key="1">
    <citation type="submission" date="2014-03" db="EMBL/GenBank/DDBJ databases">
        <title>The genome of Kluyveromyces dobzhanskii.</title>
        <authorList>
            <person name="Nystedt B."/>
            <person name="Astrom S."/>
        </authorList>
    </citation>
    <scope>NUCLEOTIDE SEQUENCE [LARGE SCALE GENOMIC DNA]</scope>
    <source>
        <strain evidence="14 15">CBS 2104</strain>
    </source>
</reference>
<evidence type="ECO:0000256" key="1">
    <source>
        <dbReference type="ARBA" id="ARBA00004123"/>
    </source>
</evidence>
<dbReference type="AlphaFoldDB" id="A0A0A8LBE6"/>
<dbReference type="SMART" id="SM00249">
    <property type="entry name" value="PHD"/>
    <property type="match status" value="1"/>
</dbReference>
<evidence type="ECO:0000256" key="4">
    <source>
        <dbReference type="ARBA" id="ARBA00022771"/>
    </source>
</evidence>
<feature type="binding site" evidence="9">
    <location>
        <position position="374"/>
    </location>
    <ligand>
        <name>Zn(2+)</name>
        <dbReference type="ChEBI" id="CHEBI:29105"/>
        <label>1</label>
    </ligand>
</feature>
<feature type="compositionally biased region" description="Polar residues" evidence="12">
    <location>
        <begin position="142"/>
        <end position="152"/>
    </location>
</feature>
<dbReference type="SMART" id="SM01408">
    <property type="entry name" value="ING"/>
    <property type="match status" value="1"/>
</dbReference>
<dbReference type="Pfam" id="PF12998">
    <property type="entry name" value="ING"/>
    <property type="match status" value="1"/>
</dbReference>
<feature type="compositionally biased region" description="Low complexity" evidence="12">
    <location>
        <begin position="274"/>
        <end position="298"/>
    </location>
</feature>
<dbReference type="PANTHER" id="PTHR10333:SF42">
    <property type="entry name" value="INHIBITOR OF GROWTH PROTEIN 5"/>
    <property type="match status" value="1"/>
</dbReference>
<comment type="subcellular location">
    <subcellularLocation>
        <location evidence="1 11">Nucleus</location>
    </subcellularLocation>
</comment>
<dbReference type="Gene3D" id="6.10.140.1740">
    <property type="match status" value="1"/>
</dbReference>
<comment type="similarity">
    <text evidence="2 11">Belongs to the ING family.</text>
</comment>
<feature type="binding site" evidence="9">
    <location>
        <position position="365"/>
    </location>
    <ligand>
        <name>Zn(2+)</name>
        <dbReference type="ChEBI" id="CHEBI:29105"/>
        <label>2</label>
    </ligand>
</feature>
<dbReference type="OrthoDB" id="5411773at2759"/>
<feature type="site" description="Histone H3K4me3 binding" evidence="8">
    <location>
        <position position="357"/>
    </location>
</feature>
<evidence type="ECO:0000256" key="12">
    <source>
        <dbReference type="SAM" id="MobiDB-lite"/>
    </source>
</evidence>
<evidence type="ECO:0000256" key="6">
    <source>
        <dbReference type="ARBA" id="ARBA00022853"/>
    </source>
</evidence>
<feature type="region of interest" description="Disordered" evidence="12">
    <location>
        <begin position="248"/>
        <end position="307"/>
    </location>
</feature>
<evidence type="ECO:0000259" key="13">
    <source>
        <dbReference type="PROSITE" id="PS50016"/>
    </source>
</evidence>
<evidence type="ECO:0000256" key="5">
    <source>
        <dbReference type="ARBA" id="ARBA00022833"/>
    </source>
</evidence>
<feature type="binding site" evidence="9">
    <location>
        <position position="349"/>
    </location>
    <ligand>
        <name>Zn(2+)</name>
        <dbReference type="ChEBI" id="CHEBI:29105"/>
        <label>1</label>
    </ligand>
</feature>
<evidence type="ECO:0000256" key="7">
    <source>
        <dbReference type="ARBA" id="ARBA00023242"/>
    </source>
</evidence>
<dbReference type="InterPro" id="IPR013083">
    <property type="entry name" value="Znf_RING/FYVE/PHD"/>
</dbReference>
<comment type="domain">
    <text evidence="11">The PHD-type zinc finger mediates the binding to H3K4me3.</text>
</comment>
<accession>A0A0A8LBE6</accession>
<evidence type="ECO:0000256" key="9">
    <source>
        <dbReference type="PIRSR" id="PIRSR628651-51"/>
    </source>
</evidence>
<keyword evidence="6 11" id="KW-0156">Chromatin regulator</keyword>
<feature type="binding site" evidence="9">
    <location>
        <position position="387"/>
    </location>
    <ligand>
        <name>Zn(2+)</name>
        <dbReference type="ChEBI" id="CHEBI:29105"/>
        <label>2</label>
    </ligand>
</feature>
<dbReference type="FunFam" id="3.30.40.10:FF:000016">
    <property type="entry name" value="Inhibitor of growth protein"/>
    <property type="match status" value="1"/>
</dbReference>
<dbReference type="InterPro" id="IPR019787">
    <property type="entry name" value="Znf_PHD-finger"/>
</dbReference>
<keyword evidence="3 9" id="KW-0479">Metal-binding</keyword>
<feature type="compositionally biased region" description="Polar residues" evidence="12">
    <location>
        <begin position="215"/>
        <end position="232"/>
    </location>
</feature>
<evidence type="ECO:0000256" key="10">
    <source>
        <dbReference type="PROSITE-ProRule" id="PRU00146"/>
    </source>
</evidence>
<feature type="site" description="Histone H3K4me3 binding" evidence="8">
    <location>
        <position position="369"/>
    </location>
</feature>
<dbReference type="InterPro" id="IPR011011">
    <property type="entry name" value="Znf_FYVE_PHD"/>
</dbReference>
<dbReference type="InterPro" id="IPR028651">
    <property type="entry name" value="ING_fam"/>
</dbReference>
<evidence type="ECO:0000256" key="2">
    <source>
        <dbReference type="ARBA" id="ARBA00010210"/>
    </source>
</evidence>
<keyword evidence="5 9" id="KW-0862">Zinc</keyword>
<feature type="site" description="Histone H3K4me3 binding" evidence="8">
    <location>
        <position position="346"/>
    </location>
</feature>
<feature type="binding site" evidence="9">
    <location>
        <position position="390"/>
    </location>
    <ligand>
        <name>Zn(2+)</name>
        <dbReference type="ChEBI" id="CHEBI:29105"/>
        <label>2</label>
    </ligand>
</feature>
<proteinExistence type="inferred from homology"/>
<gene>
    <name evidence="14" type="ORF">KLDO_g3678</name>
</gene>
<dbReference type="Proteomes" id="UP000031516">
    <property type="component" value="Unassembled WGS sequence"/>
</dbReference>
<sequence length="394" mass="42142">MSAPANLFPGLNDISDVLEEVPLEVSRYMTLLYEIDAKCVNIVPELNKCIQGFLSGKDVPDESKVSLRVINQWFQELIPSLEEKMHVSSIADDTLERLTDRLELAYEVAIANQEIPEKLRLGNDNHPAMHLHRELMAKVESNAVTKSQQALKSESRREAMAAKKTTGGAAAPVGNGAGTGAAASAAAVSTAGSSSTSGLGNATRAGASASSTSALKHSTAPSHHSGNAHTNSHNSALAAAGIKHNHVHNQNVNDNGQAHRDEEQPTNAKKRRNNNGTTTTTVSNAGINSPAANNAPAQRRNKKRVGVTTTTATTTNTGATIPITGTHASSKYQNRPKTNEYGEALYCYCNQVAYGEMVGCDGEECQLEWFHLPCIGLETLPKGKWYCDDCLKKI</sequence>
<dbReference type="CDD" id="cd15505">
    <property type="entry name" value="PHD_ING"/>
    <property type="match status" value="1"/>
</dbReference>
<dbReference type="GO" id="GO:0070210">
    <property type="term" value="C:Rpd3L-Expanded complex"/>
    <property type="evidence" value="ECO:0007669"/>
    <property type="project" value="TreeGrafter"/>
</dbReference>
<feature type="binding site" evidence="9">
    <location>
        <position position="360"/>
    </location>
    <ligand>
        <name>Zn(2+)</name>
        <dbReference type="ChEBI" id="CHEBI:29105"/>
        <label>2</label>
    </ligand>
</feature>
<dbReference type="GO" id="GO:0006355">
    <property type="term" value="P:regulation of DNA-templated transcription"/>
    <property type="evidence" value="ECO:0007669"/>
    <property type="project" value="TreeGrafter"/>
</dbReference>
<feature type="compositionally biased region" description="Low complexity" evidence="12">
    <location>
        <begin position="162"/>
        <end position="214"/>
    </location>
</feature>
<evidence type="ECO:0000313" key="15">
    <source>
        <dbReference type="Proteomes" id="UP000031516"/>
    </source>
</evidence>
<dbReference type="PROSITE" id="PS50016">
    <property type="entry name" value="ZF_PHD_2"/>
    <property type="match status" value="1"/>
</dbReference>
<name>A0A0A8LBE6_9SACH</name>
<dbReference type="InterPro" id="IPR001965">
    <property type="entry name" value="Znf_PHD"/>
</dbReference>
<dbReference type="SUPFAM" id="SSF57903">
    <property type="entry name" value="FYVE/PHD zinc finger"/>
    <property type="match status" value="1"/>
</dbReference>
<comment type="caution">
    <text evidence="14">The sequence shown here is derived from an EMBL/GenBank/DDBJ whole genome shotgun (WGS) entry which is preliminary data.</text>
</comment>
<feature type="domain" description="PHD-type" evidence="13">
    <location>
        <begin position="344"/>
        <end position="393"/>
    </location>
</feature>
<dbReference type="EMBL" id="CCBQ010000045">
    <property type="protein sequence ID" value="CDO95438.1"/>
    <property type="molecule type" value="Genomic_DNA"/>
</dbReference>
<dbReference type="InterPro" id="IPR024610">
    <property type="entry name" value="ING_N_histone-binding"/>
</dbReference>
<comment type="function">
    <text evidence="11">Component of an histone acetyltransferase complex.</text>
</comment>
<feature type="binding site" evidence="9">
    <location>
        <position position="371"/>
    </location>
    <ligand>
        <name>Zn(2+)</name>
        <dbReference type="ChEBI" id="CHEBI:29105"/>
        <label>1</label>
    </ligand>
</feature>
<organism evidence="14 15">
    <name type="scientific">Kluyveromyces dobzhanskii CBS 2104</name>
    <dbReference type="NCBI Taxonomy" id="1427455"/>
    <lineage>
        <taxon>Eukaryota</taxon>
        <taxon>Fungi</taxon>
        <taxon>Dikarya</taxon>
        <taxon>Ascomycota</taxon>
        <taxon>Saccharomycotina</taxon>
        <taxon>Saccharomycetes</taxon>
        <taxon>Saccharomycetales</taxon>
        <taxon>Saccharomycetaceae</taxon>
        <taxon>Kluyveromyces</taxon>
    </lineage>
</organism>
<dbReference type="GO" id="GO:0006325">
    <property type="term" value="P:chromatin organization"/>
    <property type="evidence" value="ECO:0007669"/>
    <property type="project" value="UniProtKB-KW"/>
</dbReference>
<evidence type="ECO:0000256" key="3">
    <source>
        <dbReference type="ARBA" id="ARBA00022723"/>
    </source>
</evidence>
<dbReference type="InterPro" id="IPR019786">
    <property type="entry name" value="Zinc_finger_PHD-type_CS"/>
</dbReference>
<comment type="subunit">
    <text evidence="11">Component of an histone acetyltransferase complex. Interacts with H3K4me3 and to a lesser extent with H3K4me2.</text>
</comment>
<dbReference type="GO" id="GO:0033698">
    <property type="term" value="C:Rpd3L complex"/>
    <property type="evidence" value="ECO:0007669"/>
    <property type="project" value="TreeGrafter"/>
</dbReference>
<dbReference type="PANTHER" id="PTHR10333">
    <property type="entry name" value="INHIBITOR OF GROWTH PROTEIN"/>
    <property type="match status" value="1"/>
</dbReference>
<feature type="binding site" evidence="9">
    <location>
        <position position="347"/>
    </location>
    <ligand>
        <name>Zn(2+)</name>
        <dbReference type="ChEBI" id="CHEBI:29105"/>
        <label>1</label>
    </ligand>
</feature>
<keyword evidence="4 10" id="KW-0863">Zinc-finger</keyword>
<evidence type="ECO:0000256" key="11">
    <source>
        <dbReference type="RuleBase" id="RU361213"/>
    </source>
</evidence>